<keyword evidence="5 9" id="KW-0547">Nucleotide-binding</keyword>
<dbReference type="GO" id="GO:0004385">
    <property type="term" value="F:GMP kinase activity"/>
    <property type="evidence" value="ECO:0007669"/>
    <property type="project" value="UniProtKB-UniRule"/>
</dbReference>
<keyword evidence="6 9" id="KW-0418">Kinase</keyword>
<comment type="caution">
    <text evidence="11">The sequence shown here is derived from an EMBL/GenBank/DDBJ whole genome shotgun (WGS) entry which is preliminary data.</text>
</comment>
<keyword evidence="4 9" id="KW-0808">Transferase</keyword>
<gene>
    <name evidence="9" type="primary">gmk</name>
    <name evidence="11" type="ORF">A2290_01295</name>
</gene>
<keyword evidence="9" id="KW-0963">Cytoplasm</keyword>
<dbReference type="CDD" id="cd00071">
    <property type="entry name" value="GMPK"/>
    <property type="match status" value="1"/>
</dbReference>
<dbReference type="PANTHER" id="PTHR23117">
    <property type="entry name" value="GUANYLATE KINASE-RELATED"/>
    <property type="match status" value="1"/>
</dbReference>
<dbReference type="Gene3D" id="3.30.63.10">
    <property type="entry name" value="Guanylate Kinase phosphate binding domain"/>
    <property type="match status" value="1"/>
</dbReference>
<proteinExistence type="inferred from homology"/>
<evidence type="ECO:0000259" key="10">
    <source>
        <dbReference type="PROSITE" id="PS50052"/>
    </source>
</evidence>
<dbReference type="EC" id="2.7.4.8" evidence="2 9"/>
<evidence type="ECO:0000256" key="6">
    <source>
        <dbReference type="ARBA" id="ARBA00022777"/>
    </source>
</evidence>
<evidence type="ECO:0000256" key="3">
    <source>
        <dbReference type="ARBA" id="ARBA00016296"/>
    </source>
</evidence>
<protein>
    <recommendedName>
        <fullName evidence="3 9">Guanylate kinase</fullName>
        <ecNumber evidence="2 9">2.7.4.8</ecNumber>
    </recommendedName>
    <alternativeName>
        <fullName evidence="8 9">GMP kinase</fullName>
    </alternativeName>
</protein>
<comment type="similarity">
    <text evidence="1 9">Belongs to the guanylate kinase family.</text>
</comment>
<dbReference type="GO" id="GO:0005829">
    <property type="term" value="C:cytosol"/>
    <property type="evidence" value="ECO:0007669"/>
    <property type="project" value="TreeGrafter"/>
</dbReference>
<dbReference type="InterPro" id="IPR017665">
    <property type="entry name" value="Guanylate_kinase"/>
</dbReference>
<sequence>MPKKKGTRRGFLVVISGPSGVGKSTVVRRLFEIFPELKMSISATTRPPRPMEKNKTDYHFLSEEEFFKQAKNGSFLEWAQVHKYYYGTPIQYVKEEVEKNNIVVAEVDVQGAASIKEHITQGKLKCAGVFIFLIPPSVDILAFRLKRRKTEKAEVVNYRLRAAIAELQVMEKYDYIVVNDKIDSAAQKIKAIINVEKERVLLN</sequence>
<evidence type="ECO:0000256" key="9">
    <source>
        <dbReference type="HAMAP-Rule" id="MF_00328"/>
    </source>
</evidence>
<evidence type="ECO:0000256" key="8">
    <source>
        <dbReference type="ARBA" id="ARBA00030128"/>
    </source>
</evidence>
<dbReference type="FunFam" id="3.30.63.10:FF:000002">
    <property type="entry name" value="Guanylate kinase 1"/>
    <property type="match status" value="1"/>
</dbReference>
<dbReference type="Proteomes" id="UP000177905">
    <property type="component" value="Unassembled WGS sequence"/>
</dbReference>
<accession>A0A1F4S2I0</accession>
<feature type="domain" description="Guanylate kinase-like" evidence="10">
    <location>
        <begin position="10"/>
        <end position="194"/>
    </location>
</feature>
<evidence type="ECO:0000256" key="7">
    <source>
        <dbReference type="ARBA" id="ARBA00022840"/>
    </source>
</evidence>
<feature type="binding site" evidence="9">
    <location>
        <begin position="17"/>
        <end position="24"/>
    </location>
    <ligand>
        <name>ATP</name>
        <dbReference type="ChEBI" id="CHEBI:30616"/>
    </ligand>
</feature>
<dbReference type="AlphaFoldDB" id="A0A1F4S2I0"/>
<organism evidence="11 12">
    <name type="scientific">candidate division WOR-1 bacterium RIFOXYB2_FULL_36_35</name>
    <dbReference type="NCBI Taxonomy" id="1802578"/>
    <lineage>
        <taxon>Bacteria</taxon>
        <taxon>Bacillati</taxon>
        <taxon>Saganbacteria</taxon>
    </lineage>
</organism>
<dbReference type="NCBIfam" id="TIGR03263">
    <property type="entry name" value="guanyl_kin"/>
    <property type="match status" value="1"/>
</dbReference>
<dbReference type="PANTHER" id="PTHR23117:SF13">
    <property type="entry name" value="GUANYLATE KINASE"/>
    <property type="match status" value="1"/>
</dbReference>
<dbReference type="GO" id="GO:0005524">
    <property type="term" value="F:ATP binding"/>
    <property type="evidence" value="ECO:0007669"/>
    <property type="project" value="UniProtKB-UniRule"/>
</dbReference>
<dbReference type="Gene3D" id="3.40.50.300">
    <property type="entry name" value="P-loop containing nucleotide triphosphate hydrolases"/>
    <property type="match status" value="1"/>
</dbReference>
<evidence type="ECO:0000256" key="2">
    <source>
        <dbReference type="ARBA" id="ARBA00012961"/>
    </source>
</evidence>
<evidence type="ECO:0000256" key="1">
    <source>
        <dbReference type="ARBA" id="ARBA00005790"/>
    </source>
</evidence>
<dbReference type="InterPro" id="IPR008145">
    <property type="entry name" value="GK/Ca_channel_bsu"/>
</dbReference>
<keyword evidence="7 9" id="KW-0067">ATP-binding</keyword>
<evidence type="ECO:0000256" key="5">
    <source>
        <dbReference type="ARBA" id="ARBA00022741"/>
    </source>
</evidence>
<dbReference type="InterPro" id="IPR027417">
    <property type="entry name" value="P-loop_NTPase"/>
</dbReference>
<name>A0A1F4S2I0_UNCSA</name>
<dbReference type="HAMAP" id="MF_00328">
    <property type="entry name" value="Guanylate_kinase"/>
    <property type="match status" value="1"/>
</dbReference>
<reference evidence="11 12" key="1">
    <citation type="journal article" date="2016" name="Nat. Commun.">
        <title>Thousands of microbial genomes shed light on interconnected biogeochemical processes in an aquifer system.</title>
        <authorList>
            <person name="Anantharaman K."/>
            <person name="Brown C.T."/>
            <person name="Hug L.A."/>
            <person name="Sharon I."/>
            <person name="Castelle C.J."/>
            <person name="Probst A.J."/>
            <person name="Thomas B.C."/>
            <person name="Singh A."/>
            <person name="Wilkins M.J."/>
            <person name="Karaoz U."/>
            <person name="Brodie E.L."/>
            <person name="Williams K.H."/>
            <person name="Hubbard S.S."/>
            <person name="Banfield J.F."/>
        </authorList>
    </citation>
    <scope>NUCLEOTIDE SEQUENCE [LARGE SCALE GENOMIC DNA]</scope>
</reference>
<dbReference type="Pfam" id="PF00625">
    <property type="entry name" value="Guanylate_kin"/>
    <property type="match status" value="1"/>
</dbReference>
<dbReference type="InterPro" id="IPR008144">
    <property type="entry name" value="Guanylate_kin-like_dom"/>
</dbReference>
<comment type="function">
    <text evidence="9">Essential for recycling GMP and indirectly, cGMP.</text>
</comment>
<evidence type="ECO:0000313" key="12">
    <source>
        <dbReference type="Proteomes" id="UP000177905"/>
    </source>
</evidence>
<comment type="catalytic activity">
    <reaction evidence="9">
        <text>GMP + ATP = GDP + ADP</text>
        <dbReference type="Rhea" id="RHEA:20780"/>
        <dbReference type="ChEBI" id="CHEBI:30616"/>
        <dbReference type="ChEBI" id="CHEBI:58115"/>
        <dbReference type="ChEBI" id="CHEBI:58189"/>
        <dbReference type="ChEBI" id="CHEBI:456216"/>
        <dbReference type="EC" id="2.7.4.8"/>
    </reaction>
</comment>
<dbReference type="EMBL" id="MEUA01000033">
    <property type="protein sequence ID" value="OGC14666.1"/>
    <property type="molecule type" value="Genomic_DNA"/>
</dbReference>
<dbReference type="SMART" id="SM00072">
    <property type="entry name" value="GuKc"/>
    <property type="match status" value="1"/>
</dbReference>
<comment type="subcellular location">
    <subcellularLocation>
        <location evidence="9">Cytoplasm</location>
    </subcellularLocation>
</comment>
<dbReference type="SUPFAM" id="SSF52540">
    <property type="entry name" value="P-loop containing nucleoside triphosphate hydrolases"/>
    <property type="match status" value="1"/>
</dbReference>
<dbReference type="PROSITE" id="PS50052">
    <property type="entry name" value="GUANYLATE_KINASE_2"/>
    <property type="match status" value="1"/>
</dbReference>
<evidence type="ECO:0000256" key="4">
    <source>
        <dbReference type="ARBA" id="ARBA00022679"/>
    </source>
</evidence>
<evidence type="ECO:0000313" key="11">
    <source>
        <dbReference type="EMBL" id="OGC14666.1"/>
    </source>
</evidence>